<keyword evidence="2" id="KW-1185">Reference proteome</keyword>
<dbReference type="EMBL" id="BSXS01013059">
    <property type="protein sequence ID" value="GMF03486.1"/>
    <property type="molecule type" value="Genomic_DNA"/>
</dbReference>
<gene>
    <name evidence="1" type="ORF">Amon02_001180300</name>
</gene>
<evidence type="ECO:0000313" key="2">
    <source>
        <dbReference type="Proteomes" id="UP001165064"/>
    </source>
</evidence>
<organism evidence="1 2">
    <name type="scientific">Ambrosiozyma monospora</name>
    <name type="common">Yeast</name>
    <name type="synonym">Endomycopsis monosporus</name>
    <dbReference type="NCBI Taxonomy" id="43982"/>
    <lineage>
        <taxon>Eukaryota</taxon>
        <taxon>Fungi</taxon>
        <taxon>Dikarya</taxon>
        <taxon>Ascomycota</taxon>
        <taxon>Saccharomycotina</taxon>
        <taxon>Pichiomycetes</taxon>
        <taxon>Pichiales</taxon>
        <taxon>Pichiaceae</taxon>
        <taxon>Ambrosiozyma</taxon>
    </lineage>
</organism>
<dbReference type="Proteomes" id="UP001165064">
    <property type="component" value="Unassembled WGS sequence"/>
</dbReference>
<sequence>MLTFHTDSDDGDRQIQNQQHKQNNEVGMPVQQLYMDSHDGIDDQNQQRQNETSHGEEKKQQQQKDDLSWFYYLCYDLPLEVNLCIQLSYLMNLHILELIGQLHKDNNWDDLIRIIFTLSDVHVIEKIDLKLVCQLTSIFGEVSIDSHSPAFEIFVSFLECYQVHPNLIKFHVNTGISRRRSTFPFYHLNYSKALRSLVGLAKQADFVELDHEDIDDIHKYGLICQLG</sequence>
<comment type="caution">
    <text evidence="1">The sequence shown here is derived from an EMBL/GenBank/DDBJ whole genome shotgun (WGS) entry which is preliminary data.</text>
</comment>
<name>A0ACB5U6Q2_AMBMO</name>
<proteinExistence type="predicted"/>
<evidence type="ECO:0000313" key="1">
    <source>
        <dbReference type="EMBL" id="GMF03486.1"/>
    </source>
</evidence>
<accession>A0ACB5U6Q2</accession>
<protein>
    <submittedName>
        <fullName evidence="1">Unnamed protein product</fullName>
    </submittedName>
</protein>
<reference evidence="1" key="1">
    <citation type="submission" date="2023-04" db="EMBL/GenBank/DDBJ databases">
        <title>Ambrosiozyma monospora NBRC 10751.</title>
        <authorList>
            <person name="Ichikawa N."/>
            <person name="Sato H."/>
            <person name="Tonouchi N."/>
        </authorList>
    </citation>
    <scope>NUCLEOTIDE SEQUENCE</scope>
    <source>
        <strain evidence="1">NBRC 10751</strain>
    </source>
</reference>